<evidence type="ECO:0000256" key="4">
    <source>
        <dbReference type="ARBA" id="ARBA00022989"/>
    </source>
</evidence>
<dbReference type="PANTHER" id="PTHR30250:SF21">
    <property type="entry name" value="LIPID II FLIPPASE MURJ"/>
    <property type="match status" value="1"/>
</dbReference>
<feature type="transmembrane region" description="Helical" evidence="6">
    <location>
        <begin position="276"/>
        <end position="299"/>
    </location>
</feature>
<feature type="transmembrane region" description="Helical" evidence="6">
    <location>
        <begin position="474"/>
        <end position="498"/>
    </location>
</feature>
<evidence type="ECO:0000313" key="8">
    <source>
        <dbReference type="Proteomes" id="UP000186112"/>
    </source>
</evidence>
<feature type="transmembrane region" description="Helical" evidence="6">
    <location>
        <begin position="411"/>
        <end position="432"/>
    </location>
</feature>
<feature type="transmembrane region" description="Helical" evidence="6">
    <location>
        <begin position="320"/>
        <end position="339"/>
    </location>
</feature>
<sequence>MKNRRFIYGSFIMIFMNIFTRFFGFTYEILLSKILGAEAMGVFQMATSLLMFFLVFTISGVPTSVTKFVAQEVSLNNKYNVEKIFKTSLTFNFFMSIFLSFILFSFSEFIAIQVFKDKSMMIAVYLLIPPLIIISCSNIIRSYFYGRKNMVTPSVSQTIEHFSRFIIVIGLFFILRPIDPFYGTLIAILGISIGEFFDILWSIFSKKRLYNYEIAKPDNAWNSFKTLSKLLTFSVPLTVSGIFSVSLNFLNSILIPSRLIYAGYTSSMAMASFGRITGMVMPLIHLPFVVTSALVVSLIPSLSEQIMKGQYEDIKKDISLSIKATLLISIPLTICLIIFHKALALNLYGDILVGSYIKILALGTPLIALQHLFLGVLTGINKQTSSTINRMIGMSIRVFLIYVLVGNPKYQINGFFISFFISNLFILLFDIISLKQAFKFKMDYLDLIGKPILASLFMAMYIKITTGNLENLSLISFPALLFIILISLLSYIFILILTNAIPKDLFKRIFLFKNR</sequence>
<reference evidence="7 8" key="1">
    <citation type="submission" date="2016-02" db="EMBL/GenBank/DDBJ databases">
        <title>Genome sequence of Tissierella creatinophila DSM 6911.</title>
        <authorList>
            <person name="Poehlein A."/>
            <person name="Daniel R."/>
        </authorList>
    </citation>
    <scope>NUCLEOTIDE SEQUENCE [LARGE SCALE GENOMIC DNA]</scope>
    <source>
        <strain evidence="7 8">DSM 6911</strain>
    </source>
</reference>
<feature type="transmembrane region" description="Helical" evidence="6">
    <location>
        <begin position="230"/>
        <end position="256"/>
    </location>
</feature>
<evidence type="ECO:0000256" key="3">
    <source>
        <dbReference type="ARBA" id="ARBA00022692"/>
    </source>
</evidence>
<dbReference type="InterPro" id="IPR002797">
    <property type="entry name" value="Polysacc_synth"/>
</dbReference>
<feature type="transmembrane region" description="Helical" evidence="6">
    <location>
        <begin position="387"/>
        <end position="405"/>
    </location>
</feature>
<accession>A0A1U7M5B9</accession>
<keyword evidence="4 6" id="KW-1133">Transmembrane helix</keyword>
<dbReference type="RefSeq" id="WP_075726712.1">
    <property type="nucleotide sequence ID" value="NZ_LTDM01000024.1"/>
</dbReference>
<dbReference type="InterPro" id="IPR050833">
    <property type="entry name" value="Poly_Biosynth_Transport"/>
</dbReference>
<feature type="transmembrane region" description="Helical" evidence="6">
    <location>
        <begin position="7"/>
        <end position="30"/>
    </location>
</feature>
<keyword evidence="5 6" id="KW-0472">Membrane</keyword>
<dbReference type="InterPro" id="IPR024923">
    <property type="entry name" value="PG_synth_SpoVB"/>
</dbReference>
<feature type="transmembrane region" description="Helical" evidence="6">
    <location>
        <begin position="184"/>
        <end position="204"/>
    </location>
</feature>
<evidence type="ECO:0000256" key="1">
    <source>
        <dbReference type="ARBA" id="ARBA00004651"/>
    </source>
</evidence>
<dbReference type="Proteomes" id="UP000186112">
    <property type="component" value="Unassembled WGS sequence"/>
</dbReference>
<keyword evidence="8" id="KW-1185">Reference proteome</keyword>
<comment type="caution">
    <text evidence="7">The sequence shown here is derived from an EMBL/GenBank/DDBJ whole genome shotgun (WGS) entry which is preliminary data.</text>
</comment>
<feature type="transmembrane region" description="Helical" evidence="6">
    <location>
        <begin position="50"/>
        <end position="70"/>
    </location>
</feature>
<evidence type="ECO:0000256" key="5">
    <source>
        <dbReference type="ARBA" id="ARBA00023136"/>
    </source>
</evidence>
<keyword evidence="2" id="KW-1003">Cell membrane</keyword>
<dbReference type="AlphaFoldDB" id="A0A1U7M5B9"/>
<dbReference type="CDD" id="cd13124">
    <property type="entry name" value="MATE_SpoVB_like"/>
    <property type="match status" value="1"/>
</dbReference>
<gene>
    <name evidence="7" type="primary">spoVB_2</name>
    <name evidence="7" type="ORF">TICRE_15100</name>
</gene>
<dbReference type="GO" id="GO:0005886">
    <property type="term" value="C:plasma membrane"/>
    <property type="evidence" value="ECO:0007669"/>
    <property type="project" value="UniProtKB-SubCell"/>
</dbReference>
<dbReference type="Pfam" id="PF01943">
    <property type="entry name" value="Polysacc_synt"/>
    <property type="match status" value="1"/>
</dbReference>
<keyword evidence="3 6" id="KW-0812">Transmembrane</keyword>
<proteinExistence type="predicted"/>
<feature type="transmembrane region" description="Helical" evidence="6">
    <location>
        <begin position="161"/>
        <end position="178"/>
    </location>
</feature>
<feature type="transmembrane region" description="Helical" evidence="6">
    <location>
        <begin position="444"/>
        <end position="462"/>
    </location>
</feature>
<dbReference type="PIRSF" id="PIRSF038958">
    <property type="entry name" value="PG_synth_SpoVB"/>
    <property type="match status" value="1"/>
</dbReference>
<dbReference type="PANTHER" id="PTHR30250">
    <property type="entry name" value="PST FAMILY PREDICTED COLANIC ACID TRANSPORTER"/>
    <property type="match status" value="1"/>
</dbReference>
<dbReference type="OrthoDB" id="9775950at2"/>
<comment type="subcellular location">
    <subcellularLocation>
        <location evidence="1">Cell membrane</location>
        <topology evidence="1">Multi-pass membrane protein</topology>
    </subcellularLocation>
</comment>
<evidence type="ECO:0000256" key="2">
    <source>
        <dbReference type="ARBA" id="ARBA00022475"/>
    </source>
</evidence>
<evidence type="ECO:0000256" key="6">
    <source>
        <dbReference type="SAM" id="Phobius"/>
    </source>
</evidence>
<organism evidence="7 8">
    <name type="scientific">Tissierella creatinophila DSM 6911</name>
    <dbReference type="NCBI Taxonomy" id="1123403"/>
    <lineage>
        <taxon>Bacteria</taxon>
        <taxon>Bacillati</taxon>
        <taxon>Bacillota</taxon>
        <taxon>Tissierellia</taxon>
        <taxon>Tissierellales</taxon>
        <taxon>Tissierellaceae</taxon>
        <taxon>Tissierella</taxon>
    </lineage>
</organism>
<name>A0A1U7M5B9_TISCR</name>
<feature type="transmembrane region" description="Helical" evidence="6">
    <location>
        <begin position="121"/>
        <end position="140"/>
    </location>
</feature>
<protein>
    <submittedName>
        <fullName evidence="7">Stage V sporulation protein B</fullName>
    </submittedName>
</protein>
<evidence type="ECO:0000313" key="7">
    <source>
        <dbReference type="EMBL" id="OLS02512.1"/>
    </source>
</evidence>
<feature type="transmembrane region" description="Helical" evidence="6">
    <location>
        <begin position="91"/>
        <end position="115"/>
    </location>
</feature>
<feature type="transmembrane region" description="Helical" evidence="6">
    <location>
        <begin position="359"/>
        <end position="380"/>
    </location>
</feature>
<dbReference type="EMBL" id="LTDM01000024">
    <property type="protein sequence ID" value="OLS02512.1"/>
    <property type="molecule type" value="Genomic_DNA"/>
</dbReference>